<comment type="caution">
    <text evidence="2">The sequence shown here is derived from an EMBL/GenBank/DDBJ whole genome shotgun (WGS) entry which is preliminary data.</text>
</comment>
<name>A0A6A2YKN3_HIBSY</name>
<evidence type="ECO:0000313" key="2">
    <source>
        <dbReference type="EMBL" id="KAE8678014.1"/>
    </source>
</evidence>
<dbReference type="EMBL" id="VEPZ02001346">
    <property type="protein sequence ID" value="KAE8678014.1"/>
    <property type="molecule type" value="Genomic_DNA"/>
</dbReference>
<dbReference type="Proteomes" id="UP000436088">
    <property type="component" value="Unassembled WGS sequence"/>
</dbReference>
<feature type="region of interest" description="Disordered" evidence="1">
    <location>
        <begin position="1"/>
        <end position="23"/>
    </location>
</feature>
<dbReference type="AlphaFoldDB" id="A0A6A2YKN3"/>
<reference evidence="2" key="1">
    <citation type="submission" date="2019-09" db="EMBL/GenBank/DDBJ databases">
        <title>Draft genome information of white flower Hibiscus syriacus.</title>
        <authorList>
            <person name="Kim Y.-M."/>
        </authorList>
    </citation>
    <scope>NUCLEOTIDE SEQUENCE [LARGE SCALE GENOMIC DNA]</scope>
    <source>
        <strain evidence="2">YM2019G1</strain>
    </source>
</reference>
<protein>
    <submittedName>
        <fullName evidence="2">Uncharacterized protein</fullName>
    </submittedName>
</protein>
<feature type="compositionally biased region" description="Polar residues" evidence="1">
    <location>
        <begin position="1"/>
        <end position="14"/>
    </location>
</feature>
<accession>A0A6A2YKN3</accession>
<gene>
    <name evidence="2" type="ORF">F3Y22_tig00111458pilonHSYRG00037</name>
</gene>
<evidence type="ECO:0000313" key="3">
    <source>
        <dbReference type="Proteomes" id="UP000436088"/>
    </source>
</evidence>
<sequence>MKGRSNKSAASASDSVIPLPSSPPPTVLISWEGTAEAVSLSSEAEEREQDVVTENDLAHLLHLLEGKDGDLKKGNERWKTNYNCVEQAMPLKYTRM</sequence>
<keyword evidence="3" id="KW-1185">Reference proteome</keyword>
<proteinExistence type="predicted"/>
<organism evidence="2 3">
    <name type="scientific">Hibiscus syriacus</name>
    <name type="common">Rose of Sharon</name>
    <dbReference type="NCBI Taxonomy" id="106335"/>
    <lineage>
        <taxon>Eukaryota</taxon>
        <taxon>Viridiplantae</taxon>
        <taxon>Streptophyta</taxon>
        <taxon>Embryophyta</taxon>
        <taxon>Tracheophyta</taxon>
        <taxon>Spermatophyta</taxon>
        <taxon>Magnoliopsida</taxon>
        <taxon>eudicotyledons</taxon>
        <taxon>Gunneridae</taxon>
        <taxon>Pentapetalae</taxon>
        <taxon>rosids</taxon>
        <taxon>malvids</taxon>
        <taxon>Malvales</taxon>
        <taxon>Malvaceae</taxon>
        <taxon>Malvoideae</taxon>
        <taxon>Hibiscus</taxon>
    </lineage>
</organism>
<evidence type="ECO:0000256" key="1">
    <source>
        <dbReference type="SAM" id="MobiDB-lite"/>
    </source>
</evidence>